<evidence type="ECO:0000313" key="8">
    <source>
        <dbReference type="Proteomes" id="UP000559027"/>
    </source>
</evidence>
<dbReference type="SUPFAM" id="SSF51621">
    <property type="entry name" value="Phosphoenolpyruvate/pyruvate domain"/>
    <property type="match status" value="1"/>
</dbReference>
<feature type="binding site" evidence="4">
    <location>
        <position position="124"/>
    </location>
    <ligand>
        <name>substrate</name>
    </ligand>
</feature>
<dbReference type="PANTHER" id="PTHR32308">
    <property type="entry name" value="LYASE BETA SUBUNIT, PUTATIVE (AFU_ORTHOLOGUE AFUA_4G13030)-RELATED"/>
    <property type="match status" value="1"/>
</dbReference>
<protein>
    <recommendedName>
        <fullName evidence="6">HpcH/HpaI aldolase/citrate lyase domain-containing protein</fullName>
    </recommendedName>
</protein>
<sequence length="363" mass="40304">MQTLLRLSLNRSSTFAHGPFPRSSCQRLALRRLSTTRPTNTDSRPIALRRSYLYVPSSSDKMLEKTKSSGSDVFIYDLEDSISPVPSDKVNARERLRAFLSVEFNGFFRRSVNPIANHERVGVRVNDISTSFFEDDVKAILPLENVTSLILPKIHTAQDLDYVSECIYDIYMTTDRESPLSIIPSIESARGMMNLQHIAGWGSKLGRQMGGRLSALLFAAEDYCADTGIVRTPTRRELLFTRSQIVITAKAFGLEAIDMVCVHYKDSRVLEDECLDGRQLGFTGKQAIHPAQVATIQSTYVPTSQEILRAAKILHQMRLAHDAERGAVGLEGEMIDAPMLKQAEKIIAVARAAGLTIPDVSAS</sequence>
<dbReference type="PANTHER" id="PTHR32308:SF0">
    <property type="entry name" value="HPCH_HPAI ALDOLASE_CITRATE LYASE DOMAIN-CONTAINING PROTEIN"/>
    <property type="match status" value="1"/>
</dbReference>
<evidence type="ECO:0000256" key="5">
    <source>
        <dbReference type="PIRSR" id="PIRSR015582-2"/>
    </source>
</evidence>
<name>A0A8H5GA22_9AGAR</name>
<dbReference type="InterPro" id="IPR015813">
    <property type="entry name" value="Pyrv/PenolPyrv_kinase-like_dom"/>
</dbReference>
<gene>
    <name evidence="7" type="ORF">D9756_004818</name>
</gene>
<dbReference type="GO" id="GO:0000287">
    <property type="term" value="F:magnesium ion binding"/>
    <property type="evidence" value="ECO:0007669"/>
    <property type="project" value="TreeGrafter"/>
</dbReference>
<dbReference type="EMBL" id="JAACJO010000003">
    <property type="protein sequence ID" value="KAF5360990.1"/>
    <property type="molecule type" value="Genomic_DNA"/>
</dbReference>
<comment type="caution">
    <text evidence="7">The sequence shown here is derived from an EMBL/GenBank/DDBJ whole genome shotgun (WGS) entry which is preliminary data.</text>
</comment>
<dbReference type="InterPro" id="IPR005000">
    <property type="entry name" value="Aldolase/citrate-lyase_domain"/>
</dbReference>
<dbReference type="GO" id="GO:0006107">
    <property type="term" value="P:oxaloacetate metabolic process"/>
    <property type="evidence" value="ECO:0007669"/>
    <property type="project" value="TreeGrafter"/>
</dbReference>
<feature type="domain" description="HpcH/HpaI aldolase/citrate lyase" evidence="6">
    <location>
        <begin position="50"/>
        <end position="290"/>
    </location>
</feature>
<evidence type="ECO:0000256" key="1">
    <source>
        <dbReference type="ARBA" id="ARBA00001946"/>
    </source>
</evidence>
<dbReference type="PIRSF" id="PIRSF015582">
    <property type="entry name" value="Cit_lyase_B"/>
    <property type="match status" value="1"/>
</dbReference>
<feature type="binding site" evidence="5">
    <location>
        <position position="187"/>
    </location>
    <ligand>
        <name>Mg(2+)</name>
        <dbReference type="ChEBI" id="CHEBI:18420"/>
    </ligand>
</feature>
<dbReference type="Proteomes" id="UP000559027">
    <property type="component" value="Unassembled WGS sequence"/>
</dbReference>
<evidence type="ECO:0000256" key="2">
    <source>
        <dbReference type="ARBA" id="ARBA00022723"/>
    </source>
</evidence>
<reference evidence="7 8" key="1">
    <citation type="journal article" date="2020" name="ISME J.">
        <title>Uncovering the hidden diversity of litter-decomposition mechanisms in mushroom-forming fungi.</title>
        <authorList>
            <person name="Floudas D."/>
            <person name="Bentzer J."/>
            <person name="Ahren D."/>
            <person name="Johansson T."/>
            <person name="Persson P."/>
            <person name="Tunlid A."/>
        </authorList>
    </citation>
    <scope>NUCLEOTIDE SEQUENCE [LARGE SCALE GENOMIC DNA]</scope>
    <source>
        <strain evidence="7 8">CBS 146.42</strain>
    </source>
</reference>
<evidence type="ECO:0000256" key="3">
    <source>
        <dbReference type="ARBA" id="ARBA00022842"/>
    </source>
</evidence>
<organism evidence="7 8">
    <name type="scientific">Leucocoprinus leucothites</name>
    <dbReference type="NCBI Taxonomy" id="201217"/>
    <lineage>
        <taxon>Eukaryota</taxon>
        <taxon>Fungi</taxon>
        <taxon>Dikarya</taxon>
        <taxon>Basidiomycota</taxon>
        <taxon>Agaricomycotina</taxon>
        <taxon>Agaricomycetes</taxon>
        <taxon>Agaricomycetidae</taxon>
        <taxon>Agaricales</taxon>
        <taxon>Agaricineae</taxon>
        <taxon>Agaricaceae</taxon>
        <taxon>Leucocoprinus</taxon>
    </lineage>
</organism>
<proteinExistence type="predicted"/>
<accession>A0A8H5GA22</accession>
<comment type="cofactor">
    <cofactor evidence="1">
        <name>Mg(2+)</name>
        <dbReference type="ChEBI" id="CHEBI:18420"/>
    </cofactor>
</comment>
<dbReference type="Gene3D" id="3.20.20.60">
    <property type="entry name" value="Phosphoenolpyruvate-binding domains"/>
    <property type="match status" value="1"/>
</dbReference>
<evidence type="ECO:0000259" key="6">
    <source>
        <dbReference type="Pfam" id="PF03328"/>
    </source>
</evidence>
<dbReference type="OrthoDB" id="1773at2759"/>
<keyword evidence="3 5" id="KW-0460">Magnesium</keyword>
<evidence type="ECO:0000313" key="7">
    <source>
        <dbReference type="EMBL" id="KAF5360990.1"/>
    </source>
</evidence>
<keyword evidence="2 5" id="KW-0479">Metal-binding</keyword>
<dbReference type="InterPro" id="IPR040442">
    <property type="entry name" value="Pyrv_kinase-like_dom_sf"/>
</dbReference>
<dbReference type="GO" id="GO:0003824">
    <property type="term" value="F:catalytic activity"/>
    <property type="evidence" value="ECO:0007669"/>
    <property type="project" value="InterPro"/>
</dbReference>
<feature type="binding site" evidence="4">
    <location>
        <position position="187"/>
    </location>
    <ligand>
        <name>substrate</name>
    </ligand>
</feature>
<dbReference type="InterPro" id="IPR011206">
    <property type="entry name" value="Citrate_lyase_beta/mcl1/mcl2"/>
</dbReference>
<dbReference type="Pfam" id="PF03328">
    <property type="entry name" value="HpcH_HpaI"/>
    <property type="match status" value="1"/>
</dbReference>
<keyword evidence="8" id="KW-1185">Reference proteome</keyword>
<evidence type="ECO:0000256" key="4">
    <source>
        <dbReference type="PIRSR" id="PIRSR015582-1"/>
    </source>
</evidence>
<dbReference type="AlphaFoldDB" id="A0A8H5GA22"/>
<feature type="binding site" evidence="5">
    <location>
        <position position="222"/>
    </location>
    <ligand>
        <name>Mg(2+)</name>
        <dbReference type="ChEBI" id="CHEBI:18420"/>
    </ligand>
</feature>